<comment type="subcellular location">
    <subcellularLocation>
        <location evidence="1">Nucleus</location>
    </subcellularLocation>
</comment>
<dbReference type="PANTHER" id="PTHR46306:SF1">
    <property type="entry name" value="BTB_POZ DOMAIN-CONTAINING PROTEIN 9"/>
    <property type="match status" value="1"/>
</dbReference>
<dbReference type="InterPro" id="IPR041024">
    <property type="entry name" value="Mcm6_C"/>
</dbReference>
<proteinExistence type="inferred from homology"/>
<dbReference type="InterPro" id="IPR052407">
    <property type="entry name" value="BTB_POZ_domain_cont_9"/>
</dbReference>
<dbReference type="CDD" id="cd18186">
    <property type="entry name" value="BTB_POZ_ZBTB_KLHL-like"/>
    <property type="match status" value="1"/>
</dbReference>
<dbReference type="OrthoDB" id="298084at2759"/>
<evidence type="ECO:0000259" key="6">
    <source>
        <dbReference type="PROSITE" id="PS50097"/>
    </source>
</evidence>
<dbReference type="SUPFAM" id="SSF54695">
    <property type="entry name" value="POZ domain"/>
    <property type="match status" value="1"/>
</dbReference>
<dbReference type="Proteomes" id="UP000265703">
    <property type="component" value="Unassembled WGS sequence"/>
</dbReference>
<dbReference type="AlphaFoldDB" id="A0A397SWT5"/>
<accession>A0A397SWT5</accession>
<evidence type="ECO:0000256" key="4">
    <source>
        <dbReference type="ARBA" id="ARBA00022806"/>
    </source>
</evidence>
<keyword evidence="4" id="KW-0347">Helicase</keyword>
<protein>
    <recommendedName>
        <fullName evidence="6">BTB domain-containing protein</fullName>
    </recommendedName>
</protein>
<sequence length="434" mass="51337">MISIFHSGLSKDYSSTLNDPDDFNVIIQAGINKNIKEFRAHSVILRARSPYFKIALSTDWITKRNNIFMFNKPNITPIIFDMILKYIYAGELNLTNQLSEDILNLLVASDELLLEELVEYLQEYLIEQHQNWVHKNFVLVLNTVYNLANCNNIKDYCFNIICSNPKLLITLKDFPSLDKNILYDLFKRNDFKIEEIVAWDCLIKWGIKQTPGLKKNYNDDDDDDDVIINWNNENFEALKKTLNQFIPLIRFVELSPSDFFDKVRPFKAIFSDHIYEELEEFYYKGTLPKTTALTSRGKVENRVILRHKNSDFIRIRDKIMSKLKVERSCSEIELTQWYLEEYGNELESEEMIEAEGIKFRKVIKRLIKDAWLQPIDDEIGPEGFDERLTIDSIEPIVDLDTLGDKFEFGFDRWNGKQRKRGNFNNNQLRRKMRR</sequence>
<dbReference type="GO" id="GO:0006260">
    <property type="term" value="P:DNA replication"/>
    <property type="evidence" value="ECO:0007669"/>
    <property type="project" value="UniProtKB-KW"/>
</dbReference>
<keyword evidence="8" id="KW-1185">Reference proteome</keyword>
<dbReference type="GO" id="GO:0005634">
    <property type="term" value="C:nucleus"/>
    <property type="evidence" value="ECO:0007669"/>
    <property type="project" value="UniProtKB-SubCell"/>
</dbReference>
<dbReference type="PANTHER" id="PTHR46306">
    <property type="entry name" value="BTB/POZ DOMAIN-CONTAINING PROTEIN 9"/>
    <property type="match status" value="1"/>
</dbReference>
<dbReference type="Pfam" id="PF00651">
    <property type="entry name" value="BTB"/>
    <property type="match status" value="1"/>
</dbReference>
<evidence type="ECO:0000256" key="1">
    <source>
        <dbReference type="ARBA" id="ARBA00004123"/>
    </source>
</evidence>
<evidence type="ECO:0000256" key="3">
    <source>
        <dbReference type="ARBA" id="ARBA00022705"/>
    </source>
</evidence>
<dbReference type="Pfam" id="PF18263">
    <property type="entry name" value="WHD_MCM6"/>
    <property type="match status" value="1"/>
</dbReference>
<dbReference type="PROSITE" id="PS50097">
    <property type="entry name" value="BTB"/>
    <property type="match status" value="1"/>
</dbReference>
<evidence type="ECO:0000256" key="5">
    <source>
        <dbReference type="ARBA" id="ARBA00023242"/>
    </source>
</evidence>
<keyword evidence="5" id="KW-0539">Nucleus</keyword>
<name>A0A397SWT5_9GLOM</name>
<evidence type="ECO:0000313" key="8">
    <source>
        <dbReference type="Proteomes" id="UP000265703"/>
    </source>
</evidence>
<reference evidence="7 8" key="1">
    <citation type="submission" date="2018-06" db="EMBL/GenBank/DDBJ databases">
        <title>Comparative genomics reveals the genomic features of Rhizophagus irregularis, R. cerebriforme, R. diaphanum and Gigaspora rosea, and their symbiotic lifestyle signature.</title>
        <authorList>
            <person name="Morin E."/>
            <person name="San Clemente H."/>
            <person name="Chen E.C.H."/>
            <person name="De La Providencia I."/>
            <person name="Hainaut M."/>
            <person name="Kuo A."/>
            <person name="Kohler A."/>
            <person name="Murat C."/>
            <person name="Tang N."/>
            <person name="Roy S."/>
            <person name="Loubradou J."/>
            <person name="Henrissat B."/>
            <person name="Grigoriev I.V."/>
            <person name="Corradi N."/>
            <person name="Roux C."/>
            <person name="Martin F.M."/>
        </authorList>
    </citation>
    <scope>NUCLEOTIDE SEQUENCE [LARGE SCALE GENOMIC DNA]</scope>
    <source>
        <strain evidence="7 8">DAOM 227022</strain>
    </source>
</reference>
<keyword evidence="3" id="KW-0235">DNA replication</keyword>
<organism evidence="7 8">
    <name type="scientific">Glomus cerebriforme</name>
    <dbReference type="NCBI Taxonomy" id="658196"/>
    <lineage>
        <taxon>Eukaryota</taxon>
        <taxon>Fungi</taxon>
        <taxon>Fungi incertae sedis</taxon>
        <taxon>Mucoromycota</taxon>
        <taxon>Glomeromycotina</taxon>
        <taxon>Glomeromycetes</taxon>
        <taxon>Glomerales</taxon>
        <taxon>Glomeraceae</taxon>
        <taxon>Glomus</taxon>
    </lineage>
</organism>
<dbReference type="InterPro" id="IPR011333">
    <property type="entry name" value="SKP1/BTB/POZ_sf"/>
</dbReference>
<keyword evidence="4" id="KW-0547">Nucleotide-binding</keyword>
<dbReference type="Gene3D" id="1.25.40.420">
    <property type="match status" value="1"/>
</dbReference>
<evidence type="ECO:0000313" key="7">
    <source>
        <dbReference type="EMBL" id="RIA90660.1"/>
    </source>
</evidence>
<keyword evidence="4" id="KW-0067">ATP-binding</keyword>
<feature type="domain" description="BTB" evidence="6">
    <location>
        <begin position="23"/>
        <end position="96"/>
    </location>
</feature>
<dbReference type="GO" id="GO:0004386">
    <property type="term" value="F:helicase activity"/>
    <property type="evidence" value="ECO:0007669"/>
    <property type="project" value="UniProtKB-KW"/>
</dbReference>
<evidence type="ECO:0000256" key="2">
    <source>
        <dbReference type="ARBA" id="ARBA00008010"/>
    </source>
</evidence>
<gene>
    <name evidence="7" type="ORF">C1645_875962</name>
</gene>
<dbReference type="Gene3D" id="1.20.58.870">
    <property type="match status" value="1"/>
</dbReference>
<dbReference type="InterPro" id="IPR000210">
    <property type="entry name" value="BTB/POZ_dom"/>
</dbReference>
<dbReference type="GO" id="GO:0005737">
    <property type="term" value="C:cytoplasm"/>
    <property type="evidence" value="ECO:0007669"/>
    <property type="project" value="TreeGrafter"/>
</dbReference>
<dbReference type="Gene3D" id="3.30.710.10">
    <property type="entry name" value="Potassium Channel Kv1.1, Chain A"/>
    <property type="match status" value="1"/>
</dbReference>
<comment type="similarity">
    <text evidence="2">Belongs to the MCM family.</text>
</comment>
<dbReference type="EMBL" id="QKYT01000175">
    <property type="protein sequence ID" value="RIA90660.1"/>
    <property type="molecule type" value="Genomic_DNA"/>
</dbReference>
<comment type="caution">
    <text evidence="7">The sequence shown here is derived from an EMBL/GenBank/DDBJ whole genome shotgun (WGS) entry which is preliminary data.</text>
</comment>
<keyword evidence="4" id="KW-0378">Hydrolase</keyword>
<dbReference type="STRING" id="658196.A0A397SWT5"/>
<dbReference type="SMART" id="SM00225">
    <property type="entry name" value="BTB"/>
    <property type="match status" value="1"/>
</dbReference>